<evidence type="ECO:0000256" key="1">
    <source>
        <dbReference type="SAM" id="MobiDB-lite"/>
    </source>
</evidence>
<dbReference type="InterPro" id="IPR037546">
    <property type="entry name" value="SAC51-like"/>
</dbReference>
<sequence length="366" mass="41127">MVKANESWLHLQHSSWQLPQLNCMSTLLEQRQQQCLPSHTDHGTCTFPAHVELPESTDPGLQRFNNEQKNEAHDLLRYLPPHLRTSLSTPNPDFNGKQSAFSCGLEKSAVPNTNSVSCQRGLLIFDQSENHTRLIYNSVFPPIQNPCFASAKLNHNYDDLYKVGHAVRVDQNGPTKYVSHEEFGKNHMADEESEMHEDTEEINALLYSDDDGDGDDDYSEDDDEVRSTGNSPLEIKEVNGYQEEVEVLTKEVTSYDGPNKRQKLLNGGYNKSSPTDTDRSVKLDRCNEYDNDVESGRADSHNPGDGTGCILGKMQSKKEKIREILKVLESIIPGAKGKDALIVIDEAIDYLKSMKLKAENLGMSFH</sequence>
<feature type="region of interest" description="Disordered" evidence="1">
    <location>
        <begin position="206"/>
        <end position="234"/>
    </location>
</feature>
<dbReference type="PANTHER" id="PTHR36066">
    <property type="entry name" value="TRANSCRIPTION FACTOR BHLH145"/>
    <property type="match status" value="1"/>
</dbReference>
<dbReference type="Proteomes" id="UP000813462">
    <property type="component" value="Unassembled WGS sequence"/>
</dbReference>
<dbReference type="Pfam" id="PF23173">
    <property type="entry name" value="bHLH_SAC51"/>
    <property type="match status" value="1"/>
</dbReference>
<comment type="caution">
    <text evidence="2">The sequence shown here is derived from an EMBL/GenBank/DDBJ whole genome shotgun (WGS) entry which is preliminary data.</text>
</comment>
<protein>
    <recommendedName>
        <fullName evidence="4">Transcription factor bHLH143-like</fullName>
    </recommendedName>
</protein>
<feature type="region of interest" description="Disordered" evidence="1">
    <location>
        <begin position="292"/>
        <end position="311"/>
    </location>
</feature>
<dbReference type="PANTHER" id="PTHR36066:SF8">
    <property type="entry name" value="TRANSCRIPTION FACTOR SAC51"/>
    <property type="match status" value="1"/>
</dbReference>
<evidence type="ECO:0008006" key="4">
    <source>
        <dbReference type="Google" id="ProtNLM"/>
    </source>
</evidence>
<accession>A0A978UUX6</accession>
<dbReference type="OrthoDB" id="777433at2759"/>
<reference evidence="2" key="1">
    <citation type="journal article" date="2021" name="Front. Plant Sci.">
        <title>Chromosome-Scale Genome Assembly for Chinese Sour Jujube and Insights Into Its Genome Evolution and Domestication Signature.</title>
        <authorList>
            <person name="Shen L.-Y."/>
            <person name="Luo H."/>
            <person name="Wang X.-L."/>
            <person name="Wang X.-M."/>
            <person name="Qiu X.-J."/>
            <person name="Liu H."/>
            <person name="Zhou S.-S."/>
            <person name="Jia K.-H."/>
            <person name="Nie S."/>
            <person name="Bao Y.-T."/>
            <person name="Zhang R.-G."/>
            <person name="Yun Q.-Z."/>
            <person name="Chai Y.-H."/>
            <person name="Lu J.-Y."/>
            <person name="Li Y."/>
            <person name="Zhao S.-W."/>
            <person name="Mao J.-F."/>
            <person name="Jia S.-G."/>
            <person name="Mao Y.-M."/>
        </authorList>
    </citation>
    <scope>NUCLEOTIDE SEQUENCE</scope>
    <source>
        <strain evidence="2">AT0</strain>
        <tissue evidence="2">Leaf</tissue>
    </source>
</reference>
<dbReference type="EMBL" id="JAEACU010000009">
    <property type="protein sequence ID" value="KAH7518676.1"/>
    <property type="molecule type" value="Genomic_DNA"/>
</dbReference>
<evidence type="ECO:0000313" key="3">
    <source>
        <dbReference type="Proteomes" id="UP000813462"/>
    </source>
</evidence>
<evidence type="ECO:0000313" key="2">
    <source>
        <dbReference type="EMBL" id="KAH7518676.1"/>
    </source>
</evidence>
<feature type="compositionally biased region" description="Acidic residues" evidence="1">
    <location>
        <begin position="208"/>
        <end position="224"/>
    </location>
</feature>
<gene>
    <name evidence="2" type="ORF">FEM48_Zijuj09G0196200</name>
</gene>
<dbReference type="CDD" id="cd18917">
    <property type="entry name" value="bHLH_AtSAC51_like"/>
    <property type="match status" value="1"/>
</dbReference>
<organism evidence="2 3">
    <name type="scientific">Ziziphus jujuba var. spinosa</name>
    <dbReference type="NCBI Taxonomy" id="714518"/>
    <lineage>
        <taxon>Eukaryota</taxon>
        <taxon>Viridiplantae</taxon>
        <taxon>Streptophyta</taxon>
        <taxon>Embryophyta</taxon>
        <taxon>Tracheophyta</taxon>
        <taxon>Spermatophyta</taxon>
        <taxon>Magnoliopsida</taxon>
        <taxon>eudicotyledons</taxon>
        <taxon>Gunneridae</taxon>
        <taxon>Pentapetalae</taxon>
        <taxon>rosids</taxon>
        <taxon>fabids</taxon>
        <taxon>Rosales</taxon>
        <taxon>Rhamnaceae</taxon>
        <taxon>Paliureae</taxon>
        <taxon>Ziziphus</taxon>
    </lineage>
</organism>
<dbReference type="AlphaFoldDB" id="A0A978UUX6"/>
<proteinExistence type="predicted"/>
<name>A0A978UUX6_ZIZJJ</name>
<feature type="compositionally biased region" description="Basic and acidic residues" evidence="1">
    <location>
        <begin position="292"/>
        <end position="302"/>
    </location>
</feature>
<feature type="region of interest" description="Disordered" evidence="1">
    <location>
        <begin position="253"/>
        <end position="280"/>
    </location>
</feature>